<dbReference type="HOGENOM" id="CLU_028808_1_0_9"/>
<dbReference type="STRING" id="1218492.JG30_14490"/>
<feature type="transmembrane region" description="Helical" evidence="7">
    <location>
        <begin position="86"/>
        <end position="108"/>
    </location>
</feature>
<dbReference type="OrthoDB" id="9798540at2"/>
<comment type="similarity">
    <text evidence="2 6">Belongs to the ABC-3 integral membrane protein family.</text>
</comment>
<keyword evidence="5 7" id="KW-0472">Membrane</keyword>
<comment type="caution">
    <text evidence="8">The sequence shown here is derived from an EMBL/GenBank/DDBJ whole genome shotgun (WGS) entry which is preliminary data.</text>
</comment>
<comment type="subcellular location">
    <subcellularLocation>
        <location evidence="6">Cell membrane</location>
        <topology evidence="6">Multi-pass membrane protein</topology>
    </subcellularLocation>
    <subcellularLocation>
        <location evidence="1">Membrane</location>
        <topology evidence="1">Multi-pass membrane protein</topology>
    </subcellularLocation>
</comment>
<keyword evidence="3 6" id="KW-0812">Transmembrane</keyword>
<dbReference type="SUPFAM" id="SSF81345">
    <property type="entry name" value="ABC transporter involved in vitamin B12 uptake, BtuC"/>
    <property type="match status" value="1"/>
</dbReference>
<feature type="transmembrane region" description="Helical" evidence="7">
    <location>
        <begin position="214"/>
        <end position="236"/>
    </location>
</feature>
<evidence type="ECO:0000256" key="3">
    <source>
        <dbReference type="ARBA" id="ARBA00022692"/>
    </source>
</evidence>
<keyword evidence="9" id="KW-1185">Reference proteome</keyword>
<evidence type="ECO:0000256" key="4">
    <source>
        <dbReference type="ARBA" id="ARBA00022989"/>
    </source>
</evidence>
<feature type="transmembrane region" description="Helical" evidence="7">
    <location>
        <begin position="128"/>
        <end position="146"/>
    </location>
</feature>
<dbReference type="Pfam" id="PF00950">
    <property type="entry name" value="ABC-3"/>
    <property type="match status" value="1"/>
</dbReference>
<evidence type="ECO:0000256" key="7">
    <source>
        <dbReference type="SAM" id="Phobius"/>
    </source>
</evidence>
<keyword evidence="4 7" id="KW-1133">Transmembrane helix</keyword>
<feature type="transmembrane region" description="Helical" evidence="7">
    <location>
        <begin position="12"/>
        <end position="30"/>
    </location>
</feature>
<dbReference type="InterPro" id="IPR001626">
    <property type="entry name" value="ABC_TroCD"/>
</dbReference>
<feature type="transmembrane region" description="Helical" evidence="7">
    <location>
        <begin position="167"/>
        <end position="184"/>
    </location>
</feature>
<dbReference type="AlphaFoldDB" id="A0A0F4LR27"/>
<protein>
    <submittedName>
        <fullName evidence="8">Cation ABC superfamily ATP binding cassette transporter, membrane protein</fullName>
    </submittedName>
</protein>
<feature type="transmembrane region" description="Helical" evidence="7">
    <location>
        <begin position="242"/>
        <end position="262"/>
    </location>
</feature>
<dbReference type="Proteomes" id="UP000033558">
    <property type="component" value="Unassembled WGS sequence"/>
</dbReference>
<keyword evidence="6" id="KW-0813">Transport</keyword>
<evidence type="ECO:0000313" key="9">
    <source>
        <dbReference type="Proteomes" id="UP000033558"/>
    </source>
</evidence>
<evidence type="ECO:0000313" key="8">
    <source>
        <dbReference type="EMBL" id="KJY60759.1"/>
    </source>
</evidence>
<dbReference type="PANTHER" id="PTHR30477">
    <property type="entry name" value="ABC-TRANSPORTER METAL-BINDING PROTEIN"/>
    <property type="match status" value="1"/>
</dbReference>
<sequence length="263" mass="28632">MWQYEFMQNAWIAATVISILCGIMGVFIVARQLAFLTHTLSEIGFAGASFGVWLGWTPLNGMLLFTVLSALTAGTLDRDKPVKDTLISLISAFFMGLGVLFLAISKAGTAYATNILFGSIVGISHHDVNQIILIAGVEFLVILVLYRRLKFAFFDPLGAQSSLQHGGLISLCFLVMMSLSVSVVSQIVGSLLVFALLTLPAAAAQFWGHSVHALMAWSIIFALLGTWLGLACGYWTNLPVTFFITTIETLIYLISAGLHRYWS</sequence>
<name>A0A0F4LR27_9LACO</name>
<dbReference type="Gene3D" id="1.10.3470.10">
    <property type="entry name" value="ABC transporter involved in vitamin B12 uptake, BtuC"/>
    <property type="match status" value="1"/>
</dbReference>
<feature type="transmembrane region" description="Helical" evidence="7">
    <location>
        <begin position="190"/>
        <end position="207"/>
    </location>
</feature>
<dbReference type="EMBL" id="JXJQ01000010">
    <property type="protein sequence ID" value="KJY60759.1"/>
    <property type="molecule type" value="Genomic_DNA"/>
</dbReference>
<evidence type="ECO:0000256" key="5">
    <source>
        <dbReference type="ARBA" id="ARBA00023136"/>
    </source>
</evidence>
<organism evidence="8 9">
    <name type="scientific">Bombilactobacillus mellifer</name>
    <dbReference type="NCBI Taxonomy" id="1218492"/>
    <lineage>
        <taxon>Bacteria</taxon>
        <taxon>Bacillati</taxon>
        <taxon>Bacillota</taxon>
        <taxon>Bacilli</taxon>
        <taxon>Lactobacillales</taxon>
        <taxon>Lactobacillaceae</taxon>
        <taxon>Bombilactobacillus</taxon>
    </lineage>
</organism>
<dbReference type="RefSeq" id="WP_046317574.1">
    <property type="nucleotide sequence ID" value="NZ_JBHSZT010000005.1"/>
</dbReference>
<proteinExistence type="inferred from homology"/>
<evidence type="ECO:0000256" key="6">
    <source>
        <dbReference type="RuleBase" id="RU003943"/>
    </source>
</evidence>
<feature type="transmembrane region" description="Helical" evidence="7">
    <location>
        <begin position="50"/>
        <end position="74"/>
    </location>
</feature>
<dbReference type="PATRIC" id="fig|1218492.5.peg.1503"/>
<reference evidence="8 9" key="1">
    <citation type="submission" date="2015-01" db="EMBL/GenBank/DDBJ databases">
        <title>Comparative genomics of the lactic acid bacteria isolated from the honey bee gut.</title>
        <authorList>
            <person name="Ellegaard K.M."/>
            <person name="Tamarit D."/>
            <person name="Javelind E."/>
            <person name="Olofsson T."/>
            <person name="Andersson S.G."/>
            <person name="Vasquez A."/>
        </authorList>
    </citation>
    <scope>NUCLEOTIDE SEQUENCE [LARGE SCALE GENOMIC DNA]</scope>
    <source>
        <strain evidence="8 9">Bin4</strain>
    </source>
</reference>
<dbReference type="GO" id="GO:0010043">
    <property type="term" value="P:response to zinc ion"/>
    <property type="evidence" value="ECO:0007669"/>
    <property type="project" value="TreeGrafter"/>
</dbReference>
<accession>A0A0F4LR27</accession>
<dbReference type="InterPro" id="IPR037294">
    <property type="entry name" value="ABC_BtuC-like"/>
</dbReference>
<dbReference type="PANTHER" id="PTHR30477:SF13">
    <property type="entry name" value="IRON TRANSPORT SYSTEM MEMBRANE PROTEIN HI_0360-RELATED"/>
    <property type="match status" value="1"/>
</dbReference>
<evidence type="ECO:0000256" key="2">
    <source>
        <dbReference type="ARBA" id="ARBA00008034"/>
    </source>
</evidence>
<dbReference type="GO" id="GO:0043190">
    <property type="term" value="C:ATP-binding cassette (ABC) transporter complex"/>
    <property type="evidence" value="ECO:0007669"/>
    <property type="project" value="InterPro"/>
</dbReference>
<evidence type="ECO:0000256" key="1">
    <source>
        <dbReference type="ARBA" id="ARBA00004141"/>
    </source>
</evidence>
<gene>
    <name evidence="8" type="ORF">JG30_14490</name>
</gene>
<dbReference type="GO" id="GO:0055085">
    <property type="term" value="P:transmembrane transport"/>
    <property type="evidence" value="ECO:0007669"/>
    <property type="project" value="InterPro"/>
</dbReference>